<keyword evidence="3" id="KW-0804">Transcription</keyword>
<dbReference type="InterPro" id="IPR028082">
    <property type="entry name" value="Peripla_BP_I"/>
</dbReference>
<dbReference type="InterPro" id="IPR025997">
    <property type="entry name" value="SBP_2_dom"/>
</dbReference>
<dbReference type="Gene3D" id="1.10.260.40">
    <property type="entry name" value="lambda repressor-like DNA-binding domains"/>
    <property type="match status" value="1"/>
</dbReference>
<name>A0ABV1SKU0_9RHOB</name>
<dbReference type="Pfam" id="PF13407">
    <property type="entry name" value="Peripla_BP_4"/>
    <property type="match status" value="1"/>
</dbReference>
<dbReference type="PROSITE" id="PS50932">
    <property type="entry name" value="HTH_LACI_2"/>
    <property type="match status" value="1"/>
</dbReference>
<proteinExistence type="predicted"/>
<reference evidence="5 6" key="1">
    <citation type="submission" date="2024-06" db="EMBL/GenBank/DDBJ databases">
        <title>Thioclava kandeliae sp. nov. from a rhizosphere soil sample of Kandelia candel in a mangrove.</title>
        <authorList>
            <person name="Mu T."/>
        </authorList>
    </citation>
    <scope>NUCLEOTIDE SEQUENCE [LARGE SCALE GENOMIC DNA]</scope>
    <source>
        <strain evidence="5 6">CPCC 100088</strain>
    </source>
</reference>
<keyword evidence="6" id="KW-1185">Reference proteome</keyword>
<dbReference type="InterPro" id="IPR010982">
    <property type="entry name" value="Lambda_DNA-bd_dom_sf"/>
</dbReference>
<evidence type="ECO:0000259" key="4">
    <source>
        <dbReference type="PROSITE" id="PS50932"/>
    </source>
</evidence>
<keyword evidence="2 5" id="KW-0238">DNA-binding</keyword>
<dbReference type="PANTHER" id="PTHR30146">
    <property type="entry name" value="LACI-RELATED TRANSCRIPTIONAL REPRESSOR"/>
    <property type="match status" value="1"/>
</dbReference>
<dbReference type="CDD" id="cd06307">
    <property type="entry name" value="PBP1_sugar_binding"/>
    <property type="match status" value="1"/>
</dbReference>
<evidence type="ECO:0000313" key="5">
    <source>
        <dbReference type="EMBL" id="MER5173515.1"/>
    </source>
</evidence>
<evidence type="ECO:0000256" key="3">
    <source>
        <dbReference type="ARBA" id="ARBA00023163"/>
    </source>
</evidence>
<dbReference type="PROSITE" id="PS00356">
    <property type="entry name" value="HTH_LACI_1"/>
    <property type="match status" value="1"/>
</dbReference>
<dbReference type="Proteomes" id="UP001438953">
    <property type="component" value="Unassembled WGS sequence"/>
</dbReference>
<feature type="domain" description="HTH lacI-type" evidence="4">
    <location>
        <begin position="4"/>
        <end position="55"/>
    </location>
</feature>
<sequence>MKRATIADLARESNVSKSTIDRILSGRGSVKSTTVEHVLAVAERINFHATGAIRTQLNDGTEPRVLGFVLNARERGFYRDLAEHALRRVARQPRMRAVVRHVPSPDPDLMVSALMELAQECDAIACASVDDPVISEAISELASRGIPVFALITDLSAPERAGFVGANEWQLGRSAGWFMSLLAPEGGTIAVLDGSHRYTSQQSQNVSFRAFLNGAPAQYRILDSRSTQENDGMAQRIMTELLEEYGADLTGLFVTGGGIDGVIAALEAAGPRGPRLRVIANELTERSRSALRRGLIDVLLVHPVQDMIDASIDVMDEAIRAPDNARQIQRTLPFRIMISESC</sequence>
<dbReference type="EMBL" id="JAYWLC010000020">
    <property type="protein sequence ID" value="MER5173515.1"/>
    <property type="molecule type" value="Genomic_DNA"/>
</dbReference>
<accession>A0ABV1SKU0</accession>
<dbReference type="SUPFAM" id="SSF47413">
    <property type="entry name" value="lambda repressor-like DNA-binding domains"/>
    <property type="match status" value="1"/>
</dbReference>
<evidence type="ECO:0000313" key="6">
    <source>
        <dbReference type="Proteomes" id="UP001438953"/>
    </source>
</evidence>
<keyword evidence="1" id="KW-0805">Transcription regulation</keyword>
<dbReference type="InterPro" id="IPR000843">
    <property type="entry name" value="HTH_LacI"/>
</dbReference>
<organism evidence="5 6">
    <name type="scientific">Thioclava kandeliae</name>
    <dbReference type="NCBI Taxonomy" id="3070818"/>
    <lineage>
        <taxon>Bacteria</taxon>
        <taxon>Pseudomonadati</taxon>
        <taxon>Pseudomonadota</taxon>
        <taxon>Alphaproteobacteria</taxon>
        <taxon>Rhodobacterales</taxon>
        <taxon>Paracoccaceae</taxon>
        <taxon>Thioclava</taxon>
    </lineage>
</organism>
<gene>
    <name evidence="5" type="ORF">VSX56_17250</name>
</gene>
<evidence type="ECO:0000256" key="1">
    <source>
        <dbReference type="ARBA" id="ARBA00023015"/>
    </source>
</evidence>
<dbReference type="GO" id="GO:0003677">
    <property type="term" value="F:DNA binding"/>
    <property type="evidence" value="ECO:0007669"/>
    <property type="project" value="UniProtKB-KW"/>
</dbReference>
<dbReference type="SMART" id="SM00354">
    <property type="entry name" value="HTH_LACI"/>
    <property type="match status" value="1"/>
</dbReference>
<protein>
    <submittedName>
        <fullName evidence="5">LacI family DNA-binding transcriptional regulator</fullName>
    </submittedName>
</protein>
<dbReference type="PANTHER" id="PTHR30146:SF152">
    <property type="entry name" value="TRANSCRIPTIONAL REGULATORY PROTEIN"/>
    <property type="match status" value="1"/>
</dbReference>
<dbReference type="SUPFAM" id="SSF53822">
    <property type="entry name" value="Periplasmic binding protein-like I"/>
    <property type="match status" value="1"/>
</dbReference>
<evidence type="ECO:0000256" key="2">
    <source>
        <dbReference type="ARBA" id="ARBA00023125"/>
    </source>
</evidence>
<dbReference type="RefSeq" id="WP_339115248.1">
    <property type="nucleotide sequence ID" value="NZ_JAYWLC010000020.1"/>
</dbReference>
<dbReference type="Gene3D" id="3.40.50.2300">
    <property type="match status" value="2"/>
</dbReference>
<dbReference type="Pfam" id="PF00356">
    <property type="entry name" value="LacI"/>
    <property type="match status" value="1"/>
</dbReference>
<comment type="caution">
    <text evidence="5">The sequence shown here is derived from an EMBL/GenBank/DDBJ whole genome shotgun (WGS) entry which is preliminary data.</text>
</comment>